<evidence type="ECO:0000313" key="1">
    <source>
        <dbReference type="EMBL" id="KQK23108.1"/>
    </source>
</evidence>
<reference evidence="1" key="2">
    <citation type="submission" date="2017-06" db="EMBL/GenBank/DDBJ databases">
        <title>WGS assembly of Brachypodium distachyon.</title>
        <authorList>
            <consortium name="The International Brachypodium Initiative"/>
            <person name="Lucas S."/>
            <person name="Harmon-Smith M."/>
            <person name="Lail K."/>
            <person name="Tice H."/>
            <person name="Grimwood J."/>
            <person name="Bruce D."/>
            <person name="Barry K."/>
            <person name="Shu S."/>
            <person name="Lindquist E."/>
            <person name="Wang M."/>
            <person name="Pitluck S."/>
            <person name="Vogel J.P."/>
            <person name="Garvin D.F."/>
            <person name="Mockler T.C."/>
            <person name="Schmutz J."/>
            <person name="Rokhsar D."/>
            <person name="Bevan M.W."/>
        </authorList>
    </citation>
    <scope>NUCLEOTIDE SEQUENCE</scope>
    <source>
        <strain evidence="1">Bd21</strain>
    </source>
</reference>
<dbReference type="Gramene" id="KQK23108">
    <property type="protein sequence ID" value="KQK23108"/>
    <property type="gene ID" value="BRADI_1g71333v3"/>
</dbReference>
<name>A0A0Q3KF87_BRADI</name>
<dbReference type="EMBL" id="CM000880">
    <property type="protein sequence ID" value="KQK23108.1"/>
    <property type="molecule type" value="Genomic_DNA"/>
</dbReference>
<gene>
    <name evidence="1" type="ORF">BRADI_1g71333v3</name>
</gene>
<evidence type="ECO:0000313" key="2">
    <source>
        <dbReference type="EnsemblPlants" id="KQK23108"/>
    </source>
</evidence>
<proteinExistence type="predicted"/>
<evidence type="ECO:0000313" key="3">
    <source>
        <dbReference type="Proteomes" id="UP000008810"/>
    </source>
</evidence>
<protein>
    <submittedName>
        <fullName evidence="1 2">Uncharacterized protein</fullName>
    </submittedName>
</protein>
<dbReference type="InParanoid" id="A0A0Q3KF87"/>
<sequence>MRLQCRVADTVFSSHRSFSACYHRCGCLLLAESLCNTPNRPTPKVKNQLTNARHTVIAHRRWIYLHPKGQRHAIISFEHRRQLDRCCADLDRRPGARPRQLFSACSVIRPYGVLYVLLWSLRGVRAGGT</sequence>
<dbReference type="AlphaFoldDB" id="A0A0Q3KF87"/>
<reference evidence="2" key="3">
    <citation type="submission" date="2018-08" db="UniProtKB">
        <authorList>
            <consortium name="EnsemblPlants"/>
        </authorList>
    </citation>
    <scope>IDENTIFICATION</scope>
    <source>
        <strain evidence="2">cv. Bd21</strain>
    </source>
</reference>
<dbReference type="Proteomes" id="UP000008810">
    <property type="component" value="Chromosome 1"/>
</dbReference>
<accession>A0A0Q3KF87</accession>
<organism evidence="1">
    <name type="scientific">Brachypodium distachyon</name>
    <name type="common">Purple false brome</name>
    <name type="synonym">Trachynia distachya</name>
    <dbReference type="NCBI Taxonomy" id="15368"/>
    <lineage>
        <taxon>Eukaryota</taxon>
        <taxon>Viridiplantae</taxon>
        <taxon>Streptophyta</taxon>
        <taxon>Embryophyta</taxon>
        <taxon>Tracheophyta</taxon>
        <taxon>Spermatophyta</taxon>
        <taxon>Magnoliopsida</taxon>
        <taxon>Liliopsida</taxon>
        <taxon>Poales</taxon>
        <taxon>Poaceae</taxon>
        <taxon>BOP clade</taxon>
        <taxon>Pooideae</taxon>
        <taxon>Stipodae</taxon>
        <taxon>Brachypodieae</taxon>
        <taxon>Brachypodium</taxon>
    </lineage>
</organism>
<keyword evidence="3" id="KW-1185">Reference proteome</keyword>
<dbReference type="EnsemblPlants" id="KQK23108">
    <property type="protein sequence ID" value="KQK23108"/>
    <property type="gene ID" value="BRADI_1g71333v3"/>
</dbReference>
<reference evidence="1 2" key="1">
    <citation type="journal article" date="2010" name="Nature">
        <title>Genome sequencing and analysis of the model grass Brachypodium distachyon.</title>
        <authorList>
            <consortium name="International Brachypodium Initiative"/>
        </authorList>
    </citation>
    <scope>NUCLEOTIDE SEQUENCE [LARGE SCALE GENOMIC DNA]</scope>
    <source>
        <strain evidence="1 2">Bd21</strain>
    </source>
</reference>